<dbReference type="GO" id="GO:0033617">
    <property type="term" value="P:mitochondrial respiratory chain complex IV assembly"/>
    <property type="evidence" value="ECO:0007669"/>
    <property type="project" value="Ensembl"/>
</dbReference>
<dbReference type="Ensembl" id="ENSAPLT00000025519.1">
    <property type="protein sequence ID" value="ENSAPLP00000028556.1"/>
    <property type="gene ID" value="ENSAPLG00000022615.1"/>
</dbReference>
<keyword evidence="3" id="KW-1015">Disulfide bond</keyword>
<accession>A0A493TRQ8</accession>
<dbReference type="PANTHER" id="PTHR46690">
    <property type="entry name" value="CYTOCHROME C OXIDASE ASSEMBLY FACTOR 6 HOMOLOG"/>
    <property type="match status" value="1"/>
</dbReference>
<dbReference type="PROSITE" id="PS51808">
    <property type="entry name" value="CHCH"/>
    <property type="match status" value="1"/>
</dbReference>
<comment type="subcellular location">
    <subcellularLocation>
        <location evidence="1">Mitochondrion</location>
    </subcellularLocation>
</comment>
<keyword evidence="2" id="KW-0496">Mitochondrion</keyword>
<dbReference type="PANTHER" id="PTHR46690:SF1">
    <property type="entry name" value="CYTOCHROME C OXIDASE ASSEMBLY FACTOR 6 HOMOLOG"/>
    <property type="match status" value="1"/>
</dbReference>
<dbReference type="AlphaFoldDB" id="A0A493TRQ8"/>
<sequence length="179" mass="20714">MAQTVLKTARCTAAFTCTLLPRNIPQRKHFDKTCPFHMALQSPRCRRLSAHQFGLMLEAHPGTKTSSTPQQQRREFPWKQALLELHSTWRLQAAGVYLGKMSAPNMQERKACWGARDDFWSCLEAQGEDAARCQELRLAFEARCPQQWVKYFDKRRDFLKYKKKLEAEGFHPPETAGKA</sequence>
<dbReference type="Proteomes" id="UP000016666">
    <property type="component" value="Chromosome 3"/>
</dbReference>
<gene>
    <name evidence="4" type="primary">COA6</name>
</gene>
<evidence type="ECO:0000256" key="1">
    <source>
        <dbReference type="ARBA" id="ARBA00004173"/>
    </source>
</evidence>
<reference evidence="4" key="3">
    <citation type="submission" date="2025-09" db="UniProtKB">
        <authorList>
            <consortium name="Ensembl"/>
        </authorList>
    </citation>
    <scope>IDENTIFICATION</scope>
</reference>
<dbReference type="GO" id="GO:0005654">
    <property type="term" value="C:nucleoplasm"/>
    <property type="evidence" value="ECO:0007669"/>
    <property type="project" value="Ensembl"/>
</dbReference>
<dbReference type="Pfam" id="PF02297">
    <property type="entry name" value="COX6B"/>
    <property type="match status" value="1"/>
</dbReference>
<dbReference type="InterPro" id="IPR036549">
    <property type="entry name" value="CX6/COA6-like_sf"/>
</dbReference>
<dbReference type="GO" id="GO:0005507">
    <property type="term" value="F:copper ion binding"/>
    <property type="evidence" value="ECO:0007669"/>
    <property type="project" value="Ensembl"/>
</dbReference>
<dbReference type="STRING" id="8840.ENSAPLP00000028556"/>
<evidence type="ECO:0000313" key="5">
    <source>
        <dbReference type="Proteomes" id="UP000016666"/>
    </source>
</evidence>
<reference evidence="4" key="2">
    <citation type="submission" date="2025-08" db="UniProtKB">
        <authorList>
            <consortium name="Ensembl"/>
        </authorList>
    </citation>
    <scope>IDENTIFICATION</scope>
</reference>
<evidence type="ECO:0000313" key="4">
    <source>
        <dbReference type="Ensembl" id="ENSAPLP00000028556.1"/>
    </source>
</evidence>
<protein>
    <submittedName>
        <fullName evidence="4">Cytochrome c oxidase assembly factor 6</fullName>
    </submittedName>
</protein>
<dbReference type="GO" id="GO:0005758">
    <property type="term" value="C:mitochondrial intermembrane space"/>
    <property type="evidence" value="ECO:0007669"/>
    <property type="project" value="Ensembl"/>
</dbReference>
<name>A0A493TRQ8_ANAPP</name>
<reference evidence="4 5" key="1">
    <citation type="submission" date="2017-10" db="EMBL/GenBank/DDBJ databases">
        <title>A new Pekin duck reference genome.</title>
        <authorList>
            <person name="Hou Z.-C."/>
            <person name="Zhou Z.-K."/>
            <person name="Zhu F."/>
            <person name="Hou S.-S."/>
        </authorList>
    </citation>
    <scope>NUCLEOTIDE SEQUENCE [LARGE SCALE GENOMIC DNA]</scope>
</reference>
<proteinExistence type="predicted"/>
<dbReference type="InterPro" id="IPR042289">
    <property type="entry name" value="COA6"/>
</dbReference>
<dbReference type="InterPro" id="IPR048280">
    <property type="entry name" value="COX6B-like"/>
</dbReference>
<dbReference type="GeneTree" id="ENSGT00390000004094"/>
<evidence type="ECO:0000256" key="2">
    <source>
        <dbReference type="ARBA" id="ARBA00023128"/>
    </source>
</evidence>
<dbReference type="GO" id="GO:0042775">
    <property type="term" value="P:mitochondrial ATP synthesis coupled electron transport"/>
    <property type="evidence" value="ECO:0007669"/>
    <property type="project" value="TreeGrafter"/>
</dbReference>
<evidence type="ECO:0000256" key="3">
    <source>
        <dbReference type="ARBA" id="ARBA00023157"/>
    </source>
</evidence>
<keyword evidence="5" id="KW-1185">Reference proteome</keyword>
<dbReference type="SUPFAM" id="SSF47694">
    <property type="entry name" value="Cytochrome c oxidase subunit h"/>
    <property type="match status" value="1"/>
</dbReference>
<dbReference type="Gene3D" id="1.10.10.140">
    <property type="entry name" value="Cytochrome c oxidase, subunit VIb"/>
    <property type="match status" value="1"/>
</dbReference>
<organism evidence="4 5">
    <name type="scientific">Anas platyrhynchos platyrhynchos</name>
    <name type="common">Northern mallard</name>
    <dbReference type="NCBI Taxonomy" id="8840"/>
    <lineage>
        <taxon>Eukaryota</taxon>
        <taxon>Metazoa</taxon>
        <taxon>Chordata</taxon>
        <taxon>Craniata</taxon>
        <taxon>Vertebrata</taxon>
        <taxon>Euteleostomi</taxon>
        <taxon>Archelosauria</taxon>
        <taxon>Archosauria</taxon>
        <taxon>Dinosauria</taxon>
        <taxon>Saurischia</taxon>
        <taxon>Theropoda</taxon>
        <taxon>Coelurosauria</taxon>
        <taxon>Aves</taxon>
        <taxon>Neognathae</taxon>
        <taxon>Galloanserae</taxon>
        <taxon>Anseriformes</taxon>
        <taxon>Anatidae</taxon>
        <taxon>Anatinae</taxon>
        <taxon>Anas</taxon>
    </lineage>
</organism>